<dbReference type="SUPFAM" id="SSF50630">
    <property type="entry name" value="Acid proteases"/>
    <property type="match status" value="1"/>
</dbReference>
<dbReference type="Pfam" id="PF13650">
    <property type="entry name" value="Asp_protease_2"/>
    <property type="match status" value="1"/>
</dbReference>
<evidence type="ECO:0008006" key="3">
    <source>
        <dbReference type="Google" id="ProtNLM"/>
    </source>
</evidence>
<accession>A0A412WYQ2</accession>
<evidence type="ECO:0000313" key="1">
    <source>
        <dbReference type="EMBL" id="RGV32932.1"/>
    </source>
</evidence>
<evidence type="ECO:0000313" key="2">
    <source>
        <dbReference type="Proteomes" id="UP000283589"/>
    </source>
</evidence>
<dbReference type="InterPro" id="IPR034122">
    <property type="entry name" value="Retropepsin-like_bacterial"/>
</dbReference>
<dbReference type="AlphaFoldDB" id="A0A412WYQ2"/>
<dbReference type="Gene3D" id="2.40.70.10">
    <property type="entry name" value="Acid Proteases"/>
    <property type="match status" value="1"/>
</dbReference>
<dbReference type="Proteomes" id="UP000283589">
    <property type="component" value="Unassembled WGS sequence"/>
</dbReference>
<sequence>MLSGKNMGNRMSIKNLGWRSKKCNKSVLSFLIVVLCPLLLEAASATRDSAVISSILNYRDSHGVPVVSVSINGRGYSFLFDTGAGMTCISDKVVSEVGLSLRLTSNYIVGMDGNVSYATIPSLVFGSVKADSLEAIVLPGNNLSLRTLGIDGIIGANALTDFVVTFDAKSGTITLLRHVLDEQVDWIPMKLWDGLPLLTLKLRGKEELYDVPGVFDSGSSMGAFGLPSVKGFEEWTAAGLIDSVEEGQGTTTLMLGGRVGMDKLYRGKLQECHIGSGVFSGIPVYTGGIDYLLLCFKITDLGKLTLDYPNKRFSFTAYEDATVWEGDRRPVTTAAINGELKITAVWGKEALEKLEPGYTVIAFDGKPTNKVPIGIPNIDLFIGMIKAKTVTVRDAEGKEQVLPATLFLTE</sequence>
<dbReference type="InterPro" id="IPR021109">
    <property type="entry name" value="Peptidase_aspartic_dom_sf"/>
</dbReference>
<proteinExistence type="predicted"/>
<name>A0A412WYQ2_9BACT</name>
<dbReference type="STRING" id="1121130.GCA_000519105_03246"/>
<protein>
    <recommendedName>
        <fullName evidence="3">Peptidase A2 domain-containing protein</fullName>
    </recommendedName>
</protein>
<comment type="caution">
    <text evidence="1">The sequence shown here is derived from an EMBL/GenBank/DDBJ whole genome shotgun (WGS) entry which is preliminary data.</text>
</comment>
<reference evidence="1 2" key="1">
    <citation type="submission" date="2018-08" db="EMBL/GenBank/DDBJ databases">
        <title>A genome reference for cultivated species of the human gut microbiota.</title>
        <authorList>
            <person name="Zou Y."/>
            <person name="Xue W."/>
            <person name="Luo G."/>
        </authorList>
    </citation>
    <scope>NUCLEOTIDE SEQUENCE [LARGE SCALE GENOMIC DNA]</scope>
    <source>
        <strain evidence="1 2">AF14-49</strain>
    </source>
</reference>
<dbReference type="EMBL" id="QRZA01000016">
    <property type="protein sequence ID" value="RGV32932.1"/>
    <property type="molecule type" value="Genomic_DNA"/>
</dbReference>
<gene>
    <name evidence="1" type="ORF">DWW18_12445</name>
</gene>
<dbReference type="CDD" id="cd05483">
    <property type="entry name" value="retropepsin_like_bacteria"/>
    <property type="match status" value="1"/>
</dbReference>
<organism evidence="1 2">
    <name type="scientific">Butyricimonas virosa</name>
    <dbReference type="NCBI Taxonomy" id="544645"/>
    <lineage>
        <taxon>Bacteria</taxon>
        <taxon>Pseudomonadati</taxon>
        <taxon>Bacteroidota</taxon>
        <taxon>Bacteroidia</taxon>
        <taxon>Bacteroidales</taxon>
        <taxon>Odoribacteraceae</taxon>
        <taxon>Butyricimonas</taxon>
    </lineage>
</organism>